<dbReference type="PANTHER" id="PTHR45947">
    <property type="entry name" value="SULFOQUINOVOSYL TRANSFERASE SQD2"/>
    <property type="match status" value="1"/>
</dbReference>
<dbReference type="InterPro" id="IPR050194">
    <property type="entry name" value="Glycosyltransferase_grp1"/>
</dbReference>
<dbReference type="GO" id="GO:0016757">
    <property type="term" value="F:glycosyltransferase activity"/>
    <property type="evidence" value="ECO:0007669"/>
    <property type="project" value="InterPro"/>
</dbReference>
<dbReference type="STRING" id="1685010.A0O34_12440"/>
<keyword evidence="2" id="KW-0808">Transferase</keyword>
<dbReference type="KEGG" id="chh:A0O34_12440"/>
<dbReference type="RefSeq" id="WP_066759682.1">
    <property type="nucleotide sequence ID" value="NZ_CP015199.1"/>
</dbReference>
<dbReference type="Pfam" id="PF00534">
    <property type="entry name" value="Glycos_transf_1"/>
    <property type="match status" value="1"/>
</dbReference>
<keyword evidence="3" id="KW-1185">Reference proteome</keyword>
<dbReference type="Gene3D" id="3.40.50.2000">
    <property type="entry name" value="Glycogen Phosphorylase B"/>
    <property type="match status" value="2"/>
</dbReference>
<dbReference type="SUPFAM" id="SSF53756">
    <property type="entry name" value="UDP-Glycosyltransferase/glycogen phosphorylase"/>
    <property type="match status" value="1"/>
</dbReference>
<evidence type="ECO:0000259" key="1">
    <source>
        <dbReference type="Pfam" id="PF00534"/>
    </source>
</evidence>
<evidence type="ECO:0000313" key="2">
    <source>
        <dbReference type="EMBL" id="ANF53158.1"/>
    </source>
</evidence>
<gene>
    <name evidence="2" type="ORF">A0O34_12440</name>
</gene>
<dbReference type="InterPro" id="IPR001296">
    <property type="entry name" value="Glyco_trans_1"/>
</dbReference>
<organism evidence="2 3">
    <name type="scientific">Chryseobacterium glaciei</name>
    <dbReference type="NCBI Taxonomy" id="1685010"/>
    <lineage>
        <taxon>Bacteria</taxon>
        <taxon>Pseudomonadati</taxon>
        <taxon>Bacteroidota</taxon>
        <taxon>Flavobacteriia</taxon>
        <taxon>Flavobacteriales</taxon>
        <taxon>Weeksellaceae</taxon>
        <taxon>Chryseobacterium group</taxon>
        <taxon>Chryseobacterium</taxon>
    </lineage>
</organism>
<evidence type="ECO:0000313" key="3">
    <source>
        <dbReference type="Proteomes" id="UP000077824"/>
    </source>
</evidence>
<sequence length="403" mass="47261">MNILFLTFTKIDDINERGIYSDLARIFKKKGHHITIVCPVERREKSKTQFIKKESYSLLRVWGFNYRNTNILEKTLGFFATEYQYYHSVKKHLKATKFDLIFYSTPPITFLKTINYIKKRDNAFTYLLLKDIFPQNAVDLKYIKKNSLMYHIFREKEKKLYDVSDMIGCMSQANMDYILENNTSIKKSKLEINPNSIEPLHINISDDRKIEIRQKYKIPEDKMVIVFSGNCGKPQGIDFLLNFIKKNTNTNAFFLIVGDGTEFKKIKNWHTQSKLLNVLILNKLQKKEFDELLSACDVGLILLSKDFTIPNFPQRLLSYLEMHLPVIAATDTATDVGNIIEEANCGYKINFGDSEAFQQKIEYLYNNSETFHEMKKNSWKLLNDKYLVNVSYQAIIKHIESKM</sequence>
<accession>A0A172Y1N0</accession>
<name>A0A172Y1N0_9FLAO</name>
<dbReference type="CDD" id="cd03794">
    <property type="entry name" value="GT4_WbuB-like"/>
    <property type="match status" value="1"/>
</dbReference>
<dbReference type="EMBL" id="CP015199">
    <property type="protein sequence ID" value="ANF53158.1"/>
    <property type="molecule type" value="Genomic_DNA"/>
</dbReference>
<dbReference type="PANTHER" id="PTHR45947:SF3">
    <property type="entry name" value="SULFOQUINOVOSYL TRANSFERASE SQD2"/>
    <property type="match status" value="1"/>
</dbReference>
<dbReference type="AlphaFoldDB" id="A0A172Y1N0"/>
<feature type="domain" description="Glycosyl transferase family 1" evidence="1">
    <location>
        <begin position="210"/>
        <end position="378"/>
    </location>
</feature>
<proteinExistence type="predicted"/>
<reference evidence="2 3" key="1">
    <citation type="submission" date="2016-04" db="EMBL/GenBank/DDBJ databases">
        <title>Complete Genome Sequence of Chryseobacterium sp. IHBB 10212.</title>
        <authorList>
            <person name="Pal M."/>
            <person name="Swarnkar M.K."/>
            <person name="Kaushal K."/>
            <person name="Chhibber S."/>
            <person name="Singh A.K."/>
            <person name="Gulati A."/>
        </authorList>
    </citation>
    <scope>NUCLEOTIDE SEQUENCE [LARGE SCALE GENOMIC DNA]</scope>
    <source>
        <strain evidence="2 3">IHBB 10212</strain>
    </source>
</reference>
<protein>
    <submittedName>
        <fullName evidence="2">Glycosyltransferase WbuB</fullName>
    </submittedName>
</protein>
<dbReference type="Proteomes" id="UP000077824">
    <property type="component" value="Chromosome"/>
</dbReference>
<dbReference type="OrthoDB" id="9811902at2"/>